<dbReference type="Pfam" id="PF01467">
    <property type="entry name" value="CTP_transf_like"/>
    <property type="match status" value="1"/>
</dbReference>
<keyword evidence="15" id="KW-1185">Reference proteome</keyword>
<evidence type="ECO:0000256" key="8">
    <source>
        <dbReference type="ARBA" id="ARBA00022840"/>
    </source>
</evidence>
<gene>
    <name evidence="14" type="ORF">PFISCL1PPCAC_27751</name>
</gene>
<dbReference type="EC" id="2.7.7.1" evidence="12"/>
<comment type="subunit">
    <text evidence="3">Homotetramer.</text>
</comment>
<feature type="domain" description="Cytidyltransferase-like" evidence="13">
    <location>
        <begin position="6"/>
        <end position="192"/>
    </location>
</feature>
<comment type="similarity">
    <text evidence="12">Belongs to the eukaryotic NMN adenylyltransferase family.</text>
</comment>
<evidence type="ECO:0000256" key="4">
    <source>
        <dbReference type="ARBA" id="ARBA00022642"/>
    </source>
</evidence>
<evidence type="ECO:0000256" key="10">
    <source>
        <dbReference type="ARBA" id="ARBA00023128"/>
    </source>
</evidence>
<evidence type="ECO:0000256" key="2">
    <source>
        <dbReference type="ARBA" id="ARBA00004173"/>
    </source>
</evidence>
<dbReference type="PANTHER" id="PTHR12039:SF0">
    <property type="entry name" value="NICOTINAMIDE-NUCLEOTIDE ADENYLYLTRANSFERASE"/>
    <property type="match status" value="1"/>
</dbReference>
<dbReference type="InterPro" id="IPR051182">
    <property type="entry name" value="Euk_NMN_adenylyltrnsfrase"/>
</dbReference>
<dbReference type="GO" id="GO:0004515">
    <property type="term" value="F:nicotinate-nucleotide adenylyltransferase activity"/>
    <property type="evidence" value="ECO:0007669"/>
    <property type="project" value="UniProtKB-EC"/>
</dbReference>
<comment type="catalytic activity">
    <reaction evidence="12">
        <text>beta-nicotinamide D-ribonucleotide + ATP + H(+) = diphosphate + NAD(+)</text>
        <dbReference type="Rhea" id="RHEA:21360"/>
        <dbReference type="ChEBI" id="CHEBI:14649"/>
        <dbReference type="ChEBI" id="CHEBI:15378"/>
        <dbReference type="ChEBI" id="CHEBI:30616"/>
        <dbReference type="ChEBI" id="CHEBI:33019"/>
        <dbReference type="ChEBI" id="CHEBI:57540"/>
        <dbReference type="EC" id="2.7.7.1"/>
    </reaction>
</comment>
<evidence type="ECO:0000313" key="15">
    <source>
        <dbReference type="Proteomes" id="UP001432322"/>
    </source>
</evidence>
<dbReference type="GO" id="GO:0009435">
    <property type="term" value="P:NAD+ biosynthetic process"/>
    <property type="evidence" value="ECO:0007669"/>
    <property type="project" value="InterPro"/>
</dbReference>
<keyword evidence="10" id="KW-0496">Mitochondrion</keyword>
<organism evidence="14 15">
    <name type="scientific">Pristionchus fissidentatus</name>
    <dbReference type="NCBI Taxonomy" id="1538716"/>
    <lineage>
        <taxon>Eukaryota</taxon>
        <taxon>Metazoa</taxon>
        <taxon>Ecdysozoa</taxon>
        <taxon>Nematoda</taxon>
        <taxon>Chromadorea</taxon>
        <taxon>Rhabditida</taxon>
        <taxon>Rhabditina</taxon>
        <taxon>Diplogasteromorpha</taxon>
        <taxon>Diplogasteroidea</taxon>
        <taxon>Neodiplogasteridae</taxon>
        <taxon>Pristionchus</taxon>
    </lineage>
</organism>
<evidence type="ECO:0000256" key="11">
    <source>
        <dbReference type="ARBA" id="ARBA00093425"/>
    </source>
</evidence>
<protein>
    <recommendedName>
        <fullName evidence="12">Nicotinamide-nucleotide adenylyltransferase</fullName>
        <ecNumber evidence="12">2.7.7.1</ecNumber>
        <ecNumber evidence="12">2.7.7.18</ecNumber>
    </recommendedName>
</protein>
<dbReference type="InterPro" id="IPR004821">
    <property type="entry name" value="Cyt_trans-like"/>
</dbReference>
<proteinExistence type="inferred from homology"/>
<dbReference type="AlphaFoldDB" id="A0AAV5WWW8"/>
<evidence type="ECO:0000256" key="7">
    <source>
        <dbReference type="ARBA" id="ARBA00022741"/>
    </source>
</evidence>
<keyword evidence="9 12" id="KW-0520">NAD</keyword>
<accession>A0AAV5WWW8</accession>
<keyword evidence="4 12" id="KW-0662">Pyridine nucleotide biosynthesis</keyword>
<comment type="function">
    <text evidence="11">Catalyzes the formation of NAD(+) from nicotinamide mononucleotide (NMN) and ATP. Can also use the deamidated form; nicotinic acid mononucleotide (NaMN) as substrate with the same efficiency. Can use triazofurin monophosphate (TrMP) as substrate. Can also use GTP and ITP as nucleotide donors. Also catalyzes the reverse reaction, i.e. the pyrophosphorolytic cleavage of NAD(+). For the pyrophosphorolytic activity, can use NAD(+), NADH, NaAD, nicotinic acid adenine dinucleotide phosphate (NHD), nicotinamide guanine dinucleotide (NGD) as substrates. Fails to cleave phosphorylated dinucleotides NADP(+), NADPH and NaADP(+). Protects against axonal degeneration following injury. May be involved in the maintenance of axonal integrity. Also functions as a stress-response chaperone protein that prevents toxic aggregation of proteins; this function may be independent of its NAD(+) synthesis activity.</text>
</comment>
<dbReference type="SUPFAM" id="SSF52374">
    <property type="entry name" value="Nucleotidylyl transferase"/>
    <property type="match status" value="1"/>
</dbReference>
<dbReference type="GO" id="GO:0000309">
    <property type="term" value="F:nicotinamide-nucleotide adenylyltransferase activity"/>
    <property type="evidence" value="ECO:0007669"/>
    <property type="project" value="UniProtKB-EC"/>
</dbReference>
<reference evidence="14" key="1">
    <citation type="submission" date="2023-10" db="EMBL/GenBank/DDBJ databases">
        <title>Genome assembly of Pristionchus species.</title>
        <authorList>
            <person name="Yoshida K."/>
            <person name="Sommer R.J."/>
        </authorList>
    </citation>
    <scope>NUCLEOTIDE SEQUENCE</scope>
    <source>
        <strain evidence="14">RS5133</strain>
    </source>
</reference>
<comment type="pathway">
    <text evidence="12">Cofactor biosynthesis; NAD(+) biosynthesis; NAD(+) from nicotinamide D-ribonucleotide: step 1/1.</text>
</comment>
<keyword evidence="5 12" id="KW-0808">Transferase</keyword>
<evidence type="ECO:0000256" key="1">
    <source>
        <dbReference type="ARBA" id="ARBA00001946"/>
    </source>
</evidence>
<feature type="non-terminal residue" evidence="14">
    <location>
        <position position="1"/>
    </location>
</feature>
<dbReference type="FunFam" id="3.40.50.620:FF:000221">
    <property type="entry name" value="Nicotinamide/nicotinic acid mononucleotide adenylyltransferase 3"/>
    <property type="match status" value="1"/>
</dbReference>
<comment type="cofactor">
    <cofactor evidence="1">
        <name>Mg(2+)</name>
        <dbReference type="ChEBI" id="CHEBI:18420"/>
    </cofactor>
</comment>
<evidence type="ECO:0000256" key="6">
    <source>
        <dbReference type="ARBA" id="ARBA00022695"/>
    </source>
</evidence>
<evidence type="ECO:0000259" key="13">
    <source>
        <dbReference type="Pfam" id="PF01467"/>
    </source>
</evidence>
<dbReference type="InterPro" id="IPR014729">
    <property type="entry name" value="Rossmann-like_a/b/a_fold"/>
</dbReference>
<comment type="catalytic activity">
    <reaction evidence="12">
        <text>nicotinate beta-D-ribonucleotide + ATP + H(+) = deamido-NAD(+) + diphosphate</text>
        <dbReference type="Rhea" id="RHEA:22860"/>
        <dbReference type="ChEBI" id="CHEBI:15378"/>
        <dbReference type="ChEBI" id="CHEBI:30616"/>
        <dbReference type="ChEBI" id="CHEBI:33019"/>
        <dbReference type="ChEBI" id="CHEBI:57502"/>
        <dbReference type="ChEBI" id="CHEBI:58437"/>
        <dbReference type="EC" id="2.7.7.18"/>
    </reaction>
</comment>
<evidence type="ECO:0000256" key="12">
    <source>
        <dbReference type="RuleBase" id="RU362021"/>
    </source>
</evidence>
<keyword evidence="7 12" id="KW-0547">Nucleotide-binding</keyword>
<dbReference type="NCBIfam" id="TIGR00482">
    <property type="entry name" value="nicotinate (nicotinamide) nucleotide adenylyltransferase"/>
    <property type="match status" value="1"/>
</dbReference>
<dbReference type="GO" id="GO:0005759">
    <property type="term" value="C:mitochondrial matrix"/>
    <property type="evidence" value="ECO:0007669"/>
    <property type="project" value="UniProtKB-ARBA"/>
</dbReference>
<dbReference type="Gene3D" id="3.40.50.620">
    <property type="entry name" value="HUPs"/>
    <property type="match status" value="1"/>
</dbReference>
<evidence type="ECO:0000256" key="3">
    <source>
        <dbReference type="ARBA" id="ARBA00011881"/>
    </source>
</evidence>
<dbReference type="GO" id="GO:0005524">
    <property type="term" value="F:ATP binding"/>
    <property type="evidence" value="ECO:0007669"/>
    <property type="project" value="UniProtKB-KW"/>
</dbReference>
<evidence type="ECO:0000256" key="5">
    <source>
        <dbReference type="ARBA" id="ARBA00022679"/>
    </source>
</evidence>
<comment type="subcellular location">
    <subcellularLocation>
        <location evidence="2">Mitochondrion</location>
    </subcellularLocation>
</comment>
<comment type="caution">
    <text evidence="14">The sequence shown here is derived from an EMBL/GenBank/DDBJ whole genome shotgun (WGS) entry which is preliminary data.</text>
</comment>
<evidence type="ECO:0000256" key="9">
    <source>
        <dbReference type="ARBA" id="ARBA00023027"/>
    </source>
</evidence>
<dbReference type="EMBL" id="BTSY01000007">
    <property type="protein sequence ID" value="GMT36454.1"/>
    <property type="molecule type" value="Genomic_DNA"/>
</dbReference>
<sequence>RKAVILACGSYNPPTYAHLRMMEIAKEHLQSLPIPYSVVEGVFSPVSSAYVHKGLAADEHRIAMLEKATASSGWMRVDDWETKRGEWTRTREVLTHHLSQARLRWKDNTLSCFLICGGDLVDSFKRVLPDGKKLWAEEDIRAIVEQFGIVVLKREGSDPASTLHSLGLSSSRCFTINDSTFPNAVSSTLLREAIGEGRSIRYCTQDGVVDYIEKHGLYRKIDKRTNGVENGV</sequence>
<name>A0AAV5WWW8_9BILA</name>
<keyword evidence="8 12" id="KW-0067">ATP-binding</keyword>
<dbReference type="PANTHER" id="PTHR12039">
    <property type="entry name" value="NICOTINAMIDE MONONUCLEOTIDE ADENYLYLTRANSFERASE"/>
    <property type="match status" value="1"/>
</dbReference>
<dbReference type="Proteomes" id="UP001432322">
    <property type="component" value="Unassembled WGS sequence"/>
</dbReference>
<dbReference type="InterPro" id="IPR005248">
    <property type="entry name" value="NadD/NMNAT"/>
</dbReference>
<evidence type="ECO:0000313" key="14">
    <source>
        <dbReference type="EMBL" id="GMT36454.1"/>
    </source>
</evidence>
<dbReference type="EC" id="2.7.7.18" evidence="12"/>
<keyword evidence="6 12" id="KW-0548">Nucleotidyltransferase</keyword>